<feature type="transmembrane region" description="Helical" evidence="7">
    <location>
        <begin position="72"/>
        <end position="91"/>
    </location>
</feature>
<feature type="transmembrane region" description="Helical" evidence="7">
    <location>
        <begin position="245"/>
        <end position="265"/>
    </location>
</feature>
<feature type="transmembrane region" description="Helical" evidence="7">
    <location>
        <begin position="364"/>
        <end position="384"/>
    </location>
</feature>
<keyword evidence="6 7" id="KW-0472">Membrane</keyword>
<evidence type="ECO:0000256" key="5">
    <source>
        <dbReference type="ARBA" id="ARBA00022989"/>
    </source>
</evidence>
<keyword evidence="5 7" id="KW-1133">Transmembrane helix</keyword>
<reference evidence="9 10" key="1">
    <citation type="submission" date="2024-01" db="EMBL/GenBank/DDBJ databases">
        <title>novel species in genus Adlercreutzia.</title>
        <authorList>
            <person name="Liu X."/>
        </authorList>
    </citation>
    <scope>NUCLEOTIDE SEQUENCE [LARGE SCALE GENOMIC DNA]</scope>
    <source>
        <strain evidence="9 10">R7</strain>
    </source>
</reference>
<evidence type="ECO:0000313" key="10">
    <source>
        <dbReference type="Proteomes" id="UP001349994"/>
    </source>
</evidence>
<sequence>MKSKTILKFTLLSLAFLGAADYIFIPISAEIFAIFPDENQAILNMLITVSLFACVAGALLSGVLAKRVSKKYILVASELILLVGGVFGGAIENVYYMLIMRMLVGLGYGSGGVVVISLITELFRDEKERSTLVGVYNGIAAAFGVACSLLAGFLAVINWHYSFLVYAIIIPILILTIVFVPKTKPDGKTAQEEDGTGPREKVSWVKLGAVAIAVMMFQCIFCIVSYFLALYLAEMGIGDAATAGMYTSFITIGQFISGFIFAIIFMRLHRAMPVLLFGVMGLAYLGMYVFPNAGVIGVAVAILGCIEGLGMSFYYMHAETIVPANSVSLSVSVVASALGLGGFLSSYAIIGYQAMMGTEAIAPTFLPVAITALICAGISVVLAIRASRTSKDSLAA</sequence>
<proteinExistence type="predicted"/>
<dbReference type="RefSeq" id="WP_338211455.1">
    <property type="nucleotide sequence ID" value="NZ_JAYMFF010000024.1"/>
</dbReference>
<dbReference type="Pfam" id="PF07690">
    <property type="entry name" value="MFS_1"/>
    <property type="match status" value="1"/>
</dbReference>
<protein>
    <submittedName>
        <fullName evidence="9">MFS transporter</fullName>
    </submittedName>
</protein>
<feature type="transmembrane region" description="Helical" evidence="7">
    <location>
        <begin position="327"/>
        <end position="352"/>
    </location>
</feature>
<gene>
    <name evidence="9" type="ORF">VIN30_10560</name>
</gene>
<evidence type="ECO:0000259" key="8">
    <source>
        <dbReference type="PROSITE" id="PS50850"/>
    </source>
</evidence>
<dbReference type="InterPro" id="IPR011701">
    <property type="entry name" value="MFS"/>
</dbReference>
<keyword evidence="10" id="KW-1185">Reference proteome</keyword>
<dbReference type="PANTHER" id="PTHR23517">
    <property type="entry name" value="RESISTANCE PROTEIN MDTM, PUTATIVE-RELATED-RELATED"/>
    <property type="match status" value="1"/>
</dbReference>
<keyword evidence="2" id="KW-0813">Transport</keyword>
<keyword evidence="3" id="KW-1003">Cell membrane</keyword>
<evidence type="ECO:0000256" key="6">
    <source>
        <dbReference type="ARBA" id="ARBA00023136"/>
    </source>
</evidence>
<name>A0ABU6IK85_9ACTN</name>
<evidence type="ECO:0000256" key="1">
    <source>
        <dbReference type="ARBA" id="ARBA00004651"/>
    </source>
</evidence>
<feature type="domain" description="Major facilitator superfamily (MFS) profile" evidence="8">
    <location>
        <begin position="1"/>
        <end position="387"/>
    </location>
</feature>
<dbReference type="PANTHER" id="PTHR23517:SF3">
    <property type="entry name" value="INTEGRAL MEMBRANE TRANSPORT PROTEIN"/>
    <property type="match status" value="1"/>
</dbReference>
<organism evidence="9 10">
    <name type="scientific">Adlercreutzia wanghongyangiae</name>
    <dbReference type="NCBI Taxonomy" id="3111451"/>
    <lineage>
        <taxon>Bacteria</taxon>
        <taxon>Bacillati</taxon>
        <taxon>Actinomycetota</taxon>
        <taxon>Coriobacteriia</taxon>
        <taxon>Eggerthellales</taxon>
        <taxon>Eggerthellaceae</taxon>
        <taxon>Adlercreutzia</taxon>
    </lineage>
</organism>
<dbReference type="EMBL" id="JAYMFF010000024">
    <property type="protein sequence ID" value="MEC4176888.1"/>
    <property type="molecule type" value="Genomic_DNA"/>
</dbReference>
<evidence type="ECO:0000313" key="9">
    <source>
        <dbReference type="EMBL" id="MEC4176888.1"/>
    </source>
</evidence>
<feature type="transmembrane region" description="Helical" evidence="7">
    <location>
        <begin position="207"/>
        <end position="233"/>
    </location>
</feature>
<feature type="transmembrane region" description="Helical" evidence="7">
    <location>
        <begin position="12"/>
        <end position="35"/>
    </location>
</feature>
<evidence type="ECO:0000256" key="7">
    <source>
        <dbReference type="SAM" id="Phobius"/>
    </source>
</evidence>
<comment type="subcellular location">
    <subcellularLocation>
        <location evidence="1">Cell membrane</location>
        <topology evidence="1">Multi-pass membrane protein</topology>
    </subcellularLocation>
</comment>
<feature type="transmembrane region" description="Helical" evidence="7">
    <location>
        <begin position="296"/>
        <end position="315"/>
    </location>
</feature>
<feature type="transmembrane region" description="Helical" evidence="7">
    <location>
        <begin position="41"/>
        <end position="65"/>
    </location>
</feature>
<feature type="transmembrane region" description="Helical" evidence="7">
    <location>
        <begin position="103"/>
        <end position="123"/>
    </location>
</feature>
<dbReference type="Proteomes" id="UP001349994">
    <property type="component" value="Unassembled WGS sequence"/>
</dbReference>
<dbReference type="InterPro" id="IPR020846">
    <property type="entry name" value="MFS_dom"/>
</dbReference>
<dbReference type="Gene3D" id="1.20.1250.20">
    <property type="entry name" value="MFS general substrate transporter like domains"/>
    <property type="match status" value="1"/>
</dbReference>
<dbReference type="SUPFAM" id="SSF103473">
    <property type="entry name" value="MFS general substrate transporter"/>
    <property type="match status" value="1"/>
</dbReference>
<dbReference type="InterPro" id="IPR036259">
    <property type="entry name" value="MFS_trans_sf"/>
</dbReference>
<evidence type="ECO:0000256" key="2">
    <source>
        <dbReference type="ARBA" id="ARBA00022448"/>
    </source>
</evidence>
<feature type="transmembrane region" description="Helical" evidence="7">
    <location>
        <begin position="163"/>
        <end position="180"/>
    </location>
</feature>
<dbReference type="PROSITE" id="PS50850">
    <property type="entry name" value="MFS"/>
    <property type="match status" value="1"/>
</dbReference>
<evidence type="ECO:0000256" key="3">
    <source>
        <dbReference type="ARBA" id="ARBA00022475"/>
    </source>
</evidence>
<accession>A0ABU6IK85</accession>
<keyword evidence="4 7" id="KW-0812">Transmembrane</keyword>
<evidence type="ECO:0000256" key="4">
    <source>
        <dbReference type="ARBA" id="ARBA00022692"/>
    </source>
</evidence>
<feature type="transmembrane region" description="Helical" evidence="7">
    <location>
        <begin position="272"/>
        <end position="290"/>
    </location>
</feature>
<comment type="caution">
    <text evidence="9">The sequence shown here is derived from an EMBL/GenBank/DDBJ whole genome shotgun (WGS) entry which is preliminary data.</text>
</comment>
<feature type="transmembrane region" description="Helical" evidence="7">
    <location>
        <begin position="135"/>
        <end position="157"/>
    </location>
</feature>
<dbReference type="InterPro" id="IPR050171">
    <property type="entry name" value="MFS_Transporters"/>
</dbReference>